<dbReference type="GO" id="GO:0006032">
    <property type="term" value="P:chitin catabolic process"/>
    <property type="evidence" value="ECO:0007669"/>
    <property type="project" value="UniProtKB-KW"/>
</dbReference>
<evidence type="ECO:0000256" key="5">
    <source>
        <dbReference type="ARBA" id="ARBA00022525"/>
    </source>
</evidence>
<dbReference type="GO" id="GO:0008843">
    <property type="term" value="F:endochitinase activity"/>
    <property type="evidence" value="ECO:0007669"/>
    <property type="project" value="UniProtKB-EC"/>
</dbReference>
<dbReference type="Gene3D" id="3.20.20.80">
    <property type="entry name" value="Glycosidases"/>
    <property type="match status" value="1"/>
</dbReference>
<dbReference type="Pfam" id="PF00704">
    <property type="entry name" value="Glyco_hydro_18"/>
    <property type="match status" value="1"/>
</dbReference>
<dbReference type="SUPFAM" id="SSF51445">
    <property type="entry name" value="(Trans)glycosidases"/>
    <property type="match status" value="1"/>
</dbReference>
<evidence type="ECO:0000256" key="6">
    <source>
        <dbReference type="ARBA" id="ARBA00022801"/>
    </source>
</evidence>
<dbReference type="PROSITE" id="PS01095">
    <property type="entry name" value="GH18_1"/>
    <property type="match status" value="1"/>
</dbReference>
<keyword evidence="5" id="KW-0964">Secreted</keyword>
<dbReference type="InterPro" id="IPR029070">
    <property type="entry name" value="Chitinase_insertion_sf"/>
</dbReference>
<proteinExistence type="inferred from homology"/>
<dbReference type="PANTHER" id="PTHR11177:SF365">
    <property type="entry name" value="ENDOCHITINASE B"/>
    <property type="match status" value="1"/>
</dbReference>
<dbReference type="PANTHER" id="PTHR11177">
    <property type="entry name" value="CHITINASE"/>
    <property type="match status" value="1"/>
</dbReference>
<dbReference type="InterPro" id="IPR001223">
    <property type="entry name" value="Glyco_hydro18_cat"/>
</dbReference>
<evidence type="ECO:0000256" key="1">
    <source>
        <dbReference type="ARBA" id="ARBA00000822"/>
    </source>
</evidence>
<dbReference type="InterPro" id="IPR011583">
    <property type="entry name" value="Chitinase_II/V-like_cat"/>
</dbReference>
<dbReference type="KEGG" id="amus:LMH87_007700"/>
<name>A0A9W8QMN5_AKAMU</name>
<evidence type="ECO:0000256" key="9">
    <source>
        <dbReference type="ARBA" id="ARBA00023295"/>
    </source>
</evidence>
<evidence type="ECO:0000256" key="4">
    <source>
        <dbReference type="ARBA" id="ARBA00012729"/>
    </source>
</evidence>
<keyword evidence="6 11" id="KW-0378">Hydrolase</keyword>
<dbReference type="GO" id="GO:0000272">
    <property type="term" value="P:polysaccharide catabolic process"/>
    <property type="evidence" value="ECO:0007669"/>
    <property type="project" value="UniProtKB-KW"/>
</dbReference>
<keyword evidence="10" id="KW-0624">Polysaccharide degradation</keyword>
<evidence type="ECO:0000259" key="12">
    <source>
        <dbReference type="PROSITE" id="PS51910"/>
    </source>
</evidence>
<comment type="similarity">
    <text evidence="3">Belongs to the glycosyl hydrolase 18 family. Chitinase class V subfamily.</text>
</comment>
<dbReference type="RefSeq" id="XP_056058059.1">
    <property type="nucleotide sequence ID" value="XM_056199628.1"/>
</dbReference>
<comment type="caution">
    <text evidence="13">The sequence shown here is derived from an EMBL/GenBank/DDBJ whole genome shotgun (WGS) entry which is preliminary data.</text>
</comment>
<evidence type="ECO:0000256" key="7">
    <source>
        <dbReference type="ARBA" id="ARBA00023024"/>
    </source>
</evidence>
<keyword evidence="7" id="KW-0146">Chitin degradation</keyword>
<dbReference type="FunFam" id="3.10.50.10:FF:000005">
    <property type="entry name" value="Endochitinase B1"/>
    <property type="match status" value="1"/>
</dbReference>
<organism evidence="13 14">
    <name type="scientific">Akanthomyces muscarius</name>
    <name type="common">Entomopathogenic fungus</name>
    <name type="synonym">Lecanicillium muscarium</name>
    <dbReference type="NCBI Taxonomy" id="2231603"/>
    <lineage>
        <taxon>Eukaryota</taxon>
        <taxon>Fungi</taxon>
        <taxon>Dikarya</taxon>
        <taxon>Ascomycota</taxon>
        <taxon>Pezizomycotina</taxon>
        <taxon>Sordariomycetes</taxon>
        <taxon>Hypocreomycetidae</taxon>
        <taxon>Hypocreales</taxon>
        <taxon>Cordycipitaceae</taxon>
        <taxon>Akanthomyces</taxon>
    </lineage>
</organism>
<sequence length="353" mass="38732">MNVQADGTVFSGDVYADLEKRYPGDSWDSSDTNAYGCVNQLYQLKKKNRGLKVILSIGGYNWSGNFPAAASSDATRKVFALSAIAFMKDWGFDGIDIDWEYPSDEKEAMNLTYLLQVLRQELDVYAAQHAKGHHFLLTIAAPANPAHISKLNIKNIASTVDYINLMAYDYAGSWDNITGYAANIGSSATNPSAIRFATETALKAYVSGGAKASQIVLGMPVYGRSFEQTQGIGMPYSGTGQGSWEAGVWDYKVLPKSGAEVFCDYDVQGCYSLDVEAKELISYDTAPMVYSKVNWLKRNGLAGSVFWEASADRKDEQSLIANSYHALASTDDTVNQIEYPDSKFDNIRRGPSK</sequence>
<keyword evidence="9 11" id="KW-0326">Glycosidase</keyword>
<accession>A0A9W8QMN5</accession>
<evidence type="ECO:0000313" key="14">
    <source>
        <dbReference type="Proteomes" id="UP001144673"/>
    </source>
</evidence>
<evidence type="ECO:0000256" key="10">
    <source>
        <dbReference type="ARBA" id="ARBA00023326"/>
    </source>
</evidence>
<dbReference type="GO" id="GO:0005576">
    <property type="term" value="C:extracellular region"/>
    <property type="evidence" value="ECO:0007669"/>
    <property type="project" value="UniProtKB-SubCell"/>
</dbReference>
<dbReference type="Gene3D" id="3.10.50.10">
    <property type="match status" value="1"/>
</dbReference>
<dbReference type="GeneID" id="80894859"/>
<dbReference type="SMART" id="SM00636">
    <property type="entry name" value="Glyco_18"/>
    <property type="match status" value="1"/>
</dbReference>
<dbReference type="EC" id="3.2.1.14" evidence="4"/>
<dbReference type="AlphaFoldDB" id="A0A9W8QMN5"/>
<reference evidence="13" key="1">
    <citation type="journal article" date="2023" name="Access Microbiol">
        <title>De-novo genome assembly for Akanthomyces muscarius, a biocontrol agent of insect agricultural pests.</title>
        <authorList>
            <person name="Erdos Z."/>
            <person name="Studholme D.J."/>
            <person name="Raymond B."/>
            <person name="Sharma M."/>
        </authorList>
    </citation>
    <scope>NUCLEOTIDE SEQUENCE</scope>
    <source>
        <strain evidence="13">Ve6</strain>
    </source>
</reference>
<dbReference type="SUPFAM" id="SSF54556">
    <property type="entry name" value="Chitinase insertion domain"/>
    <property type="match status" value="1"/>
</dbReference>
<evidence type="ECO:0000256" key="3">
    <source>
        <dbReference type="ARBA" id="ARBA00008682"/>
    </source>
</evidence>
<evidence type="ECO:0000256" key="2">
    <source>
        <dbReference type="ARBA" id="ARBA00004613"/>
    </source>
</evidence>
<dbReference type="InterPro" id="IPR001579">
    <property type="entry name" value="Glyco_hydro_18_chit_AS"/>
</dbReference>
<evidence type="ECO:0000256" key="11">
    <source>
        <dbReference type="RuleBase" id="RU000489"/>
    </source>
</evidence>
<keyword evidence="14" id="KW-1185">Reference proteome</keyword>
<dbReference type="PROSITE" id="PS51910">
    <property type="entry name" value="GH18_2"/>
    <property type="match status" value="1"/>
</dbReference>
<evidence type="ECO:0000313" key="13">
    <source>
        <dbReference type="EMBL" id="KAJ4161675.1"/>
    </source>
</evidence>
<dbReference type="InterPro" id="IPR050314">
    <property type="entry name" value="Glycosyl_Hydrlase_18"/>
</dbReference>
<dbReference type="GO" id="GO:0008061">
    <property type="term" value="F:chitin binding"/>
    <property type="evidence" value="ECO:0007669"/>
    <property type="project" value="InterPro"/>
</dbReference>
<dbReference type="Proteomes" id="UP001144673">
    <property type="component" value="Unassembled WGS sequence"/>
</dbReference>
<gene>
    <name evidence="13" type="ORF">LMH87_007700</name>
</gene>
<dbReference type="InterPro" id="IPR017853">
    <property type="entry name" value="GH"/>
</dbReference>
<comment type="catalytic activity">
    <reaction evidence="1">
        <text>Random endo-hydrolysis of N-acetyl-beta-D-glucosaminide (1-&gt;4)-beta-linkages in chitin and chitodextrins.</text>
        <dbReference type="EC" id="3.2.1.14"/>
    </reaction>
</comment>
<feature type="domain" description="GH18" evidence="12">
    <location>
        <begin position="1"/>
        <end position="330"/>
    </location>
</feature>
<dbReference type="EMBL" id="JAJHUN010000002">
    <property type="protein sequence ID" value="KAJ4161675.1"/>
    <property type="molecule type" value="Genomic_DNA"/>
</dbReference>
<keyword evidence="8" id="KW-0119">Carbohydrate metabolism</keyword>
<evidence type="ECO:0000256" key="8">
    <source>
        <dbReference type="ARBA" id="ARBA00023277"/>
    </source>
</evidence>
<protein>
    <recommendedName>
        <fullName evidence="4">chitinase</fullName>
        <ecNumber evidence="4">3.2.1.14</ecNumber>
    </recommendedName>
</protein>
<comment type="subcellular location">
    <subcellularLocation>
        <location evidence="2">Secreted</location>
    </subcellularLocation>
</comment>